<accession>A0A840F4S1</accession>
<evidence type="ECO:0000313" key="10">
    <source>
        <dbReference type="EMBL" id="MBB4137438.1"/>
    </source>
</evidence>
<dbReference type="InterPro" id="IPR006058">
    <property type="entry name" value="2Fe2S_fd_BS"/>
</dbReference>
<feature type="domain" description="FAD-binding FR-type" evidence="9">
    <location>
        <begin position="1"/>
        <end position="95"/>
    </location>
</feature>
<evidence type="ECO:0000313" key="11">
    <source>
        <dbReference type="Proteomes" id="UP000551501"/>
    </source>
</evidence>
<dbReference type="SUPFAM" id="SSF63380">
    <property type="entry name" value="Riboflavin synthase domain-like"/>
    <property type="match status" value="1"/>
</dbReference>
<proteinExistence type="predicted"/>
<evidence type="ECO:0000256" key="6">
    <source>
        <dbReference type="ARBA" id="ARBA00023004"/>
    </source>
</evidence>
<dbReference type="Pfam" id="PF00175">
    <property type="entry name" value="NAD_binding_1"/>
    <property type="match status" value="1"/>
</dbReference>
<dbReference type="SUPFAM" id="SSF52343">
    <property type="entry name" value="Ferredoxin reductase-like, C-terminal NADP-linked domain"/>
    <property type="match status" value="1"/>
</dbReference>
<keyword evidence="6" id="KW-0408">Iron</keyword>
<evidence type="ECO:0000256" key="7">
    <source>
        <dbReference type="ARBA" id="ARBA00023014"/>
    </source>
</evidence>
<evidence type="ECO:0000256" key="3">
    <source>
        <dbReference type="ARBA" id="ARBA00022714"/>
    </source>
</evidence>
<organism evidence="10 11">
    <name type="scientific">Gordonia humi</name>
    <dbReference type="NCBI Taxonomy" id="686429"/>
    <lineage>
        <taxon>Bacteria</taxon>
        <taxon>Bacillati</taxon>
        <taxon>Actinomycetota</taxon>
        <taxon>Actinomycetes</taxon>
        <taxon>Mycobacteriales</taxon>
        <taxon>Gordoniaceae</taxon>
        <taxon>Gordonia</taxon>
    </lineage>
</organism>
<dbReference type="PRINTS" id="PR00409">
    <property type="entry name" value="PHDIOXRDTASE"/>
</dbReference>
<evidence type="ECO:0000256" key="1">
    <source>
        <dbReference type="ARBA" id="ARBA00001974"/>
    </source>
</evidence>
<dbReference type="PANTHER" id="PTHR47354:SF1">
    <property type="entry name" value="CARNITINE MONOOXYGENASE REDUCTASE SUBUNIT"/>
    <property type="match status" value="1"/>
</dbReference>
<dbReference type="PANTHER" id="PTHR47354">
    <property type="entry name" value="NADH OXIDOREDUCTASE HCR"/>
    <property type="match status" value="1"/>
</dbReference>
<dbReference type="GO" id="GO:0016491">
    <property type="term" value="F:oxidoreductase activity"/>
    <property type="evidence" value="ECO:0007669"/>
    <property type="project" value="UniProtKB-KW"/>
</dbReference>
<dbReference type="CDD" id="cd00207">
    <property type="entry name" value="fer2"/>
    <property type="match status" value="1"/>
</dbReference>
<dbReference type="PROSITE" id="PS00197">
    <property type="entry name" value="2FE2S_FER_1"/>
    <property type="match status" value="1"/>
</dbReference>
<dbReference type="InterPro" id="IPR012675">
    <property type="entry name" value="Beta-grasp_dom_sf"/>
</dbReference>
<dbReference type="PROSITE" id="PS51384">
    <property type="entry name" value="FAD_FR"/>
    <property type="match status" value="1"/>
</dbReference>
<dbReference type="Proteomes" id="UP000551501">
    <property type="component" value="Unassembled WGS sequence"/>
</dbReference>
<dbReference type="InterPro" id="IPR001433">
    <property type="entry name" value="OxRdtase_FAD/NAD-bd"/>
</dbReference>
<evidence type="ECO:0000256" key="2">
    <source>
        <dbReference type="ARBA" id="ARBA00022630"/>
    </source>
</evidence>
<dbReference type="GO" id="GO:0051537">
    <property type="term" value="F:2 iron, 2 sulfur cluster binding"/>
    <property type="evidence" value="ECO:0007669"/>
    <property type="project" value="UniProtKB-KW"/>
</dbReference>
<comment type="cofactor">
    <cofactor evidence="1">
        <name>FAD</name>
        <dbReference type="ChEBI" id="CHEBI:57692"/>
    </cofactor>
</comment>
<keyword evidence="2" id="KW-0285">Flavoprotein</keyword>
<evidence type="ECO:0000256" key="4">
    <source>
        <dbReference type="ARBA" id="ARBA00022723"/>
    </source>
</evidence>
<feature type="domain" description="2Fe-2S ferredoxin-type" evidence="8">
    <location>
        <begin position="220"/>
        <end position="305"/>
    </location>
</feature>
<evidence type="ECO:0000259" key="8">
    <source>
        <dbReference type="PROSITE" id="PS51085"/>
    </source>
</evidence>
<dbReference type="PROSITE" id="PS51085">
    <property type="entry name" value="2FE2S_FER_2"/>
    <property type="match status" value="1"/>
</dbReference>
<dbReference type="SUPFAM" id="SSF54292">
    <property type="entry name" value="2Fe-2S ferredoxin-like"/>
    <property type="match status" value="1"/>
</dbReference>
<evidence type="ECO:0000256" key="5">
    <source>
        <dbReference type="ARBA" id="ARBA00023002"/>
    </source>
</evidence>
<dbReference type="Gene3D" id="3.40.50.80">
    <property type="entry name" value="Nucleotide-binding domain of ferredoxin-NADP reductase (FNR) module"/>
    <property type="match status" value="1"/>
</dbReference>
<dbReference type="InterPro" id="IPR001041">
    <property type="entry name" value="2Fe-2S_ferredoxin-type"/>
</dbReference>
<protein>
    <submittedName>
        <fullName evidence="10">Ferredoxin-NADP reductase</fullName>
    </submittedName>
</protein>
<dbReference type="Gene3D" id="3.10.20.30">
    <property type="match status" value="1"/>
</dbReference>
<keyword evidence="3" id="KW-0001">2Fe-2S</keyword>
<name>A0A840F4S1_9ACTN</name>
<dbReference type="CDD" id="cd06185">
    <property type="entry name" value="PDR_like"/>
    <property type="match status" value="1"/>
</dbReference>
<dbReference type="InterPro" id="IPR039261">
    <property type="entry name" value="FNR_nucleotide-bd"/>
</dbReference>
<keyword evidence="5" id="KW-0560">Oxidoreductase</keyword>
<dbReference type="InterPro" id="IPR036010">
    <property type="entry name" value="2Fe-2S_ferredoxin-like_sf"/>
</dbReference>
<keyword evidence="11" id="KW-1185">Reference proteome</keyword>
<gene>
    <name evidence="10" type="ORF">BKA16_003990</name>
</gene>
<reference evidence="10 11" key="1">
    <citation type="submission" date="2020-08" db="EMBL/GenBank/DDBJ databases">
        <title>Sequencing the genomes of 1000 actinobacteria strains.</title>
        <authorList>
            <person name="Klenk H.-P."/>
        </authorList>
    </citation>
    <scope>NUCLEOTIDE SEQUENCE [LARGE SCALE GENOMIC DNA]</scope>
    <source>
        <strain evidence="10 11">DSM 45298</strain>
    </source>
</reference>
<dbReference type="GO" id="GO:0046872">
    <property type="term" value="F:metal ion binding"/>
    <property type="evidence" value="ECO:0007669"/>
    <property type="project" value="UniProtKB-KW"/>
</dbReference>
<keyword evidence="4" id="KW-0479">Metal-binding</keyword>
<comment type="caution">
    <text evidence="10">The sequence shown here is derived from an EMBL/GenBank/DDBJ whole genome shotgun (WGS) entry which is preliminary data.</text>
</comment>
<dbReference type="InterPro" id="IPR050415">
    <property type="entry name" value="MRET"/>
</dbReference>
<dbReference type="InterPro" id="IPR017927">
    <property type="entry name" value="FAD-bd_FR_type"/>
</dbReference>
<dbReference type="AlphaFoldDB" id="A0A840F4S1"/>
<dbReference type="EMBL" id="JACIFP010000001">
    <property type="protein sequence ID" value="MBB4137438.1"/>
    <property type="molecule type" value="Genomic_DNA"/>
</dbReference>
<dbReference type="Gene3D" id="2.40.30.10">
    <property type="entry name" value="Translation factors"/>
    <property type="match status" value="1"/>
</dbReference>
<sequence length="305" mass="32589">MSAKEVVADQVASLVLEDADGRPLEAWTPGAHIDVELDNGLVRQYSLCGDPSDEQWRIAVLREPDGRGGSAYVHDSLDVDATLSTHGPRNHFEFVEAPSYLFVAGGIGITPLLPMMREATAAGREWRLLYGGRTRTSMAFADELTRSHPDRVELAPADEVGLLDLESALADTGDGAVVYCCGPEPLLSAIEEVSDRLGVALHVERFSPKETTGDEVDTAFEVELAQSGTTVQVAADQSILAAVLAAGVDADFSCQEGTCGTCEVAVLDGEIDHRDSVLDEEEAAAGDVMMICVSRCRSKRLVIDL</sequence>
<evidence type="ECO:0000259" key="9">
    <source>
        <dbReference type="PROSITE" id="PS51384"/>
    </source>
</evidence>
<keyword evidence="7" id="KW-0411">Iron-sulfur</keyword>
<dbReference type="Pfam" id="PF00111">
    <property type="entry name" value="Fer2"/>
    <property type="match status" value="1"/>
</dbReference>
<dbReference type="InterPro" id="IPR017938">
    <property type="entry name" value="Riboflavin_synthase-like_b-brl"/>
</dbReference>